<gene>
    <name evidence="2" type="ORF">KEC56_12940</name>
</gene>
<dbReference type="AlphaFoldDB" id="A0A9X1S1P0"/>
<dbReference type="InterPro" id="IPR021391">
    <property type="entry name" value="DUF3027"/>
</dbReference>
<accession>A0A9X1S1P0</accession>
<organism evidence="2 3">
    <name type="scientific">Microbacterium tenebrionis</name>
    <dbReference type="NCBI Taxonomy" id="2830665"/>
    <lineage>
        <taxon>Bacteria</taxon>
        <taxon>Bacillati</taxon>
        <taxon>Actinomycetota</taxon>
        <taxon>Actinomycetes</taxon>
        <taxon>Micrococcales</taxon>
        <taxon>Microbacteriaceae</taxon>
        <taxon>Microbacterium</taxon>
    </lineage>
</organism>
<dbReference type="EMBL" id="JAGTTM010000006">
    <property type="protein sequence ID" value="MCC2030405.1"/>
    <property type="molecule type" value="Genomic_DNA"/>
</dbReference>
<sequence>MTSTPEPPAEESSAEVDDRLIGAHDLALAALQEITPASTIGPAAGYVAEEDGSVSLRFENRLPGYPGWYWTVTVARVDDAEPTVLEVELLPNEGALLAPEWVPWAERLAEYRAHQAELAEQAAAAAEGGDADASDDDAAADDDLDELDEDDDADEPDILHAGDLDGVDIDELDESGADDADSDEVDDADDVDDADSDEEE</sequence>
<evidence type="ECO:0000256" key="1">
    <source>
        <dbReference type="SAM" id="MobiDB-lite"/>
    </source>
</evidence>
<name>A0A9X1S1P0_9MICO</name>
<evidence type="ECO:0000313" key="3">
    <source>
        <dbReference type="Proteomes" id="UP001139289"/>
    </source>
</evidence>
<evidence type="ECO:0000313" key="2">
    <source>
        <dbReference type="EMBL" id="MCC2030405.1"/>
    </source>
</evidence>
<feature type="compositionally biased region" description="Acidic residues" evidence="1">
    <location>
        <begin position="165"/>
        <end position="200"/>
    </location>
</feature>
<proteinExistence type="predicted"/>
<feature type="region of interest" description="Disordered" evidence="1">
    <location>
        <begin position="120"/>
        <end position="200"/>
    </location>
</feature>
<protein>
    <submittedName>
        <fullName evidence="2">DUF3027 domain-containing protein</fullName>
    </submittedName>
</protein>
<reference evidence="2" key="1">
    <citation type="submission" date="2021-04" db="EMBL/GenBank/DDBJ databases">
        <title>Microbacterium tenobrionis sp. nov. and Microbacterium allomyrinae sp. nov., isolated from larvae of Tenobrio molitor and Allomyrina dichotoma, respectively.</title>
        <authorList>
            <person name="Lee S.D."/>
        </authorList>
    </citation>
    <scope>NUCLEOTIDE SEQUENCE</scope>
    <source>
        <strain evidence="2">YMB-B2</strain>
    </source>
</reference>
<keyword evidence="3" id="KW-1185">Reference proteome</keyword>
<feature type="compositionally biased region" description="Acidic residues" evidence="1">
    <location>
        <begin position="129"/>
        <end position="156"/>
    </location>
</feature>
<dbReference type="Proteomes" id="UP001139289">
    <property type="component" value="Unassembled WGS sequence"/>
</dbReference>
<dbReference type="Pfam" id="PF11228">
    <property type="entry name" value="DUF3027"/>
    <property type="match status" value="1"/>
</dbReference>
<comment type="caution">
    <text evidence="2">The sequence shown here is derived from an EMBL/GenBank/DDBJ whole genome shotgun (WGS) entry which is preliminary data.</text>
</comment>